<protein>
    <submittedName>
        <fullName evidence="4">Isoamyl alcohol oxidase</fullName>
    </submittedName>
</protein>
<dbReference type="Pfam" id="PF08031">
    <property type="entry name" value="BBE"/>
    <property type="match status" value="1"/>
</dbReference>
<keyword evidence="2" id="KW-0560">Oxidoreductase</keyword>
<evidence type="ECO:0000259" key="3">
    <source>
        <dbReference type="PROSITE" id="PS51387"/>
    </source>
</evidence>
<dbReference type="PANTHER" id="PTHR13878">
    <property type="entry name" value="GULONOLACTONE OXIDASE"/>
    <property type="match status" value="1"/>
</dbReference>
<gene>
    <name evidence="4" type="ORF">K505DRAFT_346831</name>
</gene>
<reference evidence="4" key="1">
    <citation type="journal article" date="2020" name="Stud. Mycol.">
        <title>101 Dothideomycetes genomes: a test case for predicting lifestyles and emergence of pathogens.</title>
        <authorList>
            <person name="Haridas S."/>
            <person name="Albert R."/>
            <person name="Binder M."/>
            <person name="Bloem J."/>
            <person name="Labutti K."/>
            <person name="Salamov A."/>
            <person name="Andreopoulos B."/>
            <person name="Baker S."/>
            <person name="Barry K."/>
            <person name="Bills G."/>
            <person name="Bluhm B."/>
            <person name="Cannon C."/>
            <person name="Castanera R."/>
            <person name="Culley D."/>
            <person name="Daum C."/>
            <person name="Ezra D."/>
            <person name="Gonzalez J."/>
            <person name="Henrissat B."/>
            <person name="Kuo A."/>
            <person name="Liang C."/>
            <person name="Lipzen A."/>
            <person name="Lutzoni F."/>
            <person name="Magnuson J."/>
            <person name="Mondo S."/>
            <person name="Nolan M."/>
            <person name="Ohm R."/>
            <person name="Pangilinan J."/>
            <person name="Park H.-J."/>
            <person name="Ramirez L."/>
            <person name="Alfaro M."/>
            <person name="Sun H."/>
            <person name="Tritt A."/>
            <person name="Yoshinaga Y."/>
            <person name="Zwiers L.-H."/>
            <person name="Turgeon B."/>
            <person name="Goodwin S."/>
            <person name="Spatafora J."/>
            <person name="Crous P."/>
            <person name="Grigoriev I."/>
        </authorList>
    </citation>
    <scope>NUCLEOTIDE SEQUENCE</scope>
    <source>
        <strain evidence="4">CBS 109.77</strain>
    </source>
</reference>
<dbReference type="InterPro" id="IPR016166">
    <property type="entry name" value="FAD-bd_PCMH"/>
</dbReference>
<name>A0A6A6XR77_9PLEO</name>
<feature type="domain" description="FAD-binding PCMH-type" evidence="3">
    <location>
        <begin position="131"/>
        <end position="313"/>
    </location>
</feature>
<dbReference type="Gene3D" id="3.30.465.10">
    <property type="match status" value="2"/>
</dbReference>
<proteinExistence type="inferred from homology"/>
<dbReference type="InterPro" id="IPR012951">
    <property type="entry name" value="BBE"/>
</dbReference>
<dbReference type="GO" id="GO:0016491">
    <property type="term" value="F:oxidoreductase activity"/>
    <property type="evidence" value="ECO:0007669"/>
    <property type="project" value="UniProtKB-KW"/>
</dbReference>
<sequence length="587" mass="64304">MQEPRVLNSWCLLTVNASAIPAQHSQAIVTSNGHRYDCKCYPGDHCWPSSSKWKALNISVNGVLKEVVPDAAVCYNTFEGKPTYNAAACAEVTQNFPGEQWTTDRDVTNLWIFWTNNTCLLTTNPSDQCTLGYYPEYVILAKKKEHIKAGIDFARDNNIRLVIRNTGHDFMGRSTGFGSLAINTHSFKDVQFVKKYTGPGGWRGGAVKVGAGIQGRELLRQAFQQTPKVAIVTGECPTVGFAGGYIQGGGHGPLASLHGLAADQALSFEVITADGVYRTANARENPDLFWALKGGGPSTFAAVVSVTVKTFPEIPSAGVILRINSTHTNNTEIFWKGFRAFHNLSNRWVDNGMFVYYELFPGSLNIQPFVGPNMNAAKIRQVIKPLIDQLNRDAVPHDLVVKDFPTFFELYIDLFADEGAGANMLVGGRIFPKQDIRTNGDGIVDAIRKSLGASQGGMIGHIVGPGSGAPIVDNAVHPTWRNAASFSISVLNMPTNATLAEKAVAQKLLTEQVDGPLRKASPNGAAYVNEGNLEEPNWQQAFWGSNYPRLFRLKNVWDPEGVFYARTTPGTEKWEVIDYGTRLCKRI</sequence>
<dbReference type="OrthoDB" id="9983560at2759"/>
<dbReference type="InterPro" id="IPR050432">
    <property type="entry name" value="FAD-linked_Oxidoreductases_BP"/>
</dbReference>
<keyword evidence="5" id="KW-1185">Reference proteome</keyword>
<evidence type="ECO:0000313" key="5">
    <source>
        <dbReference type="Proteomes" id="UP000799757"/>
    </source>
</evidence>
<dbReference type="EMBL" id="MU001792">
    <property type="protein sequence ID" value="KAF2798047.1"/>
    <property type="molecule type" value="Genomic_DNA"/>
</dbReference>
<dbReference type="GO" id="GO:0071949">
    <property type="term" value="F:FAD binding"/>
    <property type="evidence" value="ECO:0007669"/>
    <property type="project" value="InterPro"/>
</dbReference>
<dbReference type="AlphaFoldDB" id="A0A6A6XR77"/>
<dbReference type="InterPro" id="IPR016169">
    <property type="entry name" value="FAD-bd_PCMH_sub2"/>
</dbReference>
<dbReference type="InterPro" id="IPR036318">
    <property type="entry name" value="FAD-bd_PCMH-like_sf"/>
</dbReference>
<accession>A0A6A6XR77</accession>
<evidence type="ECO:0000256" key="2">
    <source>
        <dbReference type="ARBA" id="ARBA00023002"/>
    </source>
</evidence>
<dbReference type="SUPFAM" id="SSF56176">
    <property type="entry name" value="FAD-binding/transporter-associated domain-like"/>
    <property type="match status" value="1"/>
</dbReference>
<dbReference type="InterPro" id="IPR006094">
    <property type="entry name" value="Oxid_FAD_bind_N"/>
</dbReference>
<evidence type="ECO:0000256" key="1">
    <source>
        <dbReference type="ARBA" id="ARBA00005466"/>
    </source>
</evidence>
<dbReference type="PROSITE" id="PS51387">
    <property type="entry name" value="FAD_PCMH"/>
    <property type="match status" value="1"/>
</dbReference>
<evidence type="ECO:0000313" key="4">
    <source>
        <dbReference type="EMBL" id="KAF2798047.1"/>
    </source>
</evidence>
<comment type="similarity">
    <text evidence="1">Belongs to the oxygen-dependent FAD-linked oxidoreductase family.</text>
</comment>
<dbReference type="Proteomes" id="UP000799757">
    <property type="component" value="Unassembled WGS sequence"/>
</dbReference>
<dbReference type="Pfam" id="PF01565">
    <property type="entry name" value="FAD_binding_4"/>
    <property type="match status" value="1"/>
</dbReference>
<organism evidence="4 5">
    <name type="scientific">Melanomma pulvis-pyrius CBS 109.77</name>
    <dbReference type="NCBI Taxonomy" id="1314802"/>
    <lineage>
        <taxon>Eukaryota</taxon>
        <taxon>Fungi</taxon>
        <taxon>Dikarya</taxon>
        <taxon>Ascomycota</taxon>
        <taxon>Pezizomycotina</taxon>
        <taxon>Dothideomycetes</taxon>
        <taxon>Pleosporomycetidae</taxon>
        <taxon>Pleosporales</taxon>
        <taxon>Melanommataceae</taxon>
        <taxon>Melanomma</taxon>
    </lineage>
</organism>
<dbReference type="PANTHER" id="PTHR13878:SF97">
    <property type="entry name" value="ISOAMYL ALCOHOL OXIDASE"/>
    <property type="match status" value="1"/>
</dbReference>